<evidence type="ECO:0000313" key="2">
    <source>
        <dbReference type="Proteomes" id="UP001057402"/>
    </source>
</evidence>
<organism evidence="1 2">
    <name type="scientific">Melastoma candidum</name>
    <dbReference type="NCBI Taxonomy" id="119954"/>
    <lineage>
        <taxon>Eukaryota</taxon>
        <taxon>Viridiplantae</taxon>
        <taxon>Streptophyta</taxon>
        <taxon>Embryophyta</taxon>
        <taxon>Tracheophyta</taxon>
        <taxon>Spermatophyta</taxon>
        <taxon>Magnoliopsida</taxon>
        <taxon>eudicotyledons</taxon>
        <taxon>Gunneridae</taxon>
        <taxon>Pentapetalae</taxon>
        <taxon>rosids</taxon>
        <taxon>malvids</taxon>
        <taxon>Myrtales</taxon>
        <taxon>Melastomataceae</taxon>
        <taxon>Melastomatoideae</taxon>
        <taxon>Melastomateae</taxon>
        <taxon>Melastoma</taxon>
    </lineage>
</organism>
<evidence type="ECO:0000313" key="1">
    <source>
        <dbReference type="EMBL" id="KAI4302408.1"/>
    </source>
</evidence>
<proteinExistence type="predicted"/>
<gene>
    <name evidence="1" type="ORF">MLD38_038156</name>
</gene>
<protein>
    <submittedName>
        <fullName evidence="1">Uncharacterized protein</fullName>
    </submittedName>
</protein>
<name>A0ACB9KZ66_9MYRT</name>
<keyword evidence="2" id="KW-1185">Reference proteome</keyword>
<dbReference type="Proteomes" id="UP001057402">
    <property type="component" value="Chromosome 12"/>
</dbReference>
<reference evidence="2" key="1">
    <citation type="journal article" date="2023" name="Front. Plant Sci.">
        <title>Chromosomal-level genome assembly of Melastoma candidum provides insights into trichome evolution.</title>
        <authorList>
            <person name="Zhong Y."/>
            <person name="Wu W."/>
            <person name="Sun C."/>
            <person name="Zou P."/>
            <person name="Liu Y."/>
            <person name="Dai S."/>
            <person name="Zhou R."/>
        </authorList>
    </citation>
    <scope>NUCLEOTIDE SEQUENCE [LARGE SCALE GENOMIC DNA]</scope>
</reference>
<sequence length="315" mass="35726">MAGETKPLSGDGNSRFMTWWKGGSNKRSSSRRPLPVKSDDDEENDEDIDEQENDEARYYGLEDTNKPKLTAPQGPKTPAGPIREKDRPMDISQGARSKTKSCAGCKLDISQGTCREFNGVFFHPQCLCCRTCGRQIADHEPSLSEGGHPHHKSCCEASRHQTCDVCRQPLPMNRLGRPDYVNGRFWSQKYCQRHDFDNTPRCWCCIRLQPRDATYISFADGRILCPECKSSSVMFIEECRLLYHNVKGFLEEMNMCLDRPVFVHLVDKTALIQAMMQRGLLPTALDIGYAFPRTLDIIILLLYGSPSWDAGSLNY</sequence>
<accession>A0ACB9KZ66</accession>
<comment type="caution">
    <text evidence="1">The sequence shown here is derived from an EMBL/GenBank/DDBJ whole genome shotgun (WGS) entry which is preliminary data.</text>
</comment>
<dbReference type="EMBL" id="CM042891">
    <property type="protein sequence ID" value="KAI4302408.1"/>
    <property type="molecule type" value="Genomic_DNA"/>
</dbReference>